<protein>
    <submittedName>
        <fullName evidence="1">Uncharacterized protein</fullName>
    </submittedName>
</protein>
<proteinExistence type="predicted"/>
<reference evidence="1 2" key="1">
    <citation type="submission" date="2013-02" db="EMBL/GenBank/DDBJ databases">
        <title>The Genome Annotation of Plasmodium falciparum NF135/5.C10.</title>
        <authorList>
            <consortium name="The Broad Institute Genome Sequencing Platform"/>
            <consortium name="The Broad Institute Genome Sequencing Center for Infectious Disease"/>
            <person name="Neafsey D."/>
            <person name="Hoffman S."/>
            <person name="Volkman S."/>
            <person name="Rosenthal P."/>
            <person name="Walker B."/>
            <person name="Young S.K."/>
            <person name="Zeng Q."/>
            <person name="Gargeya S."/>
            <person name="Fitzgerald M."/>
            <person name="Haas B."/>
            <person name="Abouelleil A."/>
            <person name="Allen A.W."/>
            <person name="Alvarado L."/>
            <person name="Arachchi H.M."/>
            <person name="Berlin A.M."/>
            <person name="Chapman S.B."/>
            <person name="Gainer-Dewar J."/>
            <person name="Goldberg J."/>
            <person name="Griggs A."/>
            <person name="Gujja S."/>
            <person name="Hansen M."/>
            <person name="Howarth C."/>
            <person name="Imamovic A."/>
            <person name="Ireland A."/>
            <person name="Larimer J."/>
            <person name="McCowan C."/>
            <person name="Murphy C."/>
            <person name="Pearson M."/>
            <person name="Poon T.W."/>
            <person name="Priest M."/>
            <person name="Roberts A."/>
            <person name="Saif S."/>
            <person name="Shea T."/>
            <person name="Sisk P."/>
            <person name="Sykes S."/>
            <person name="Wortman J."/>
            <person name="Nusbaum C."/>
            <person name="Birren B."/>
        </authorList>
    </citation>
    <scope>NUCLEOTIDE SEQUENCE [LARGE SCALE GENOMIC DNA]</scope>
    <source>
        <strain evidence="1 2">NF135/5.C10</strain>
    </source>
</reference>
<name>W4IIM5_PLAFA</name>
<accession>W4IIM5</accession>
<dbReference type="EMBL" id="KI926046">
    <property type="protein sequence ID" value="ETW42904.1"/>
    <property type="molecule type" value="Genomic_DNA"/>
</dbReference>
<dbReference type="AlphaFoldDB" id="W4IIM5"/>
<evidence type="ECO:0000313" key="2">
    <source>
        <dbReference type="Proteomes" id="UP000019114"/>
    </source>
</evidence>
<reference evidence="1 2" key="2">
    <citation type="submission" date="2013-02" db="EMBL/GenBank/DDBJ databases">
        <title>The Genome Sequence of Plasmodium falciparum NF135/5.C10.</title>
        <authorList>
            <consortium name="The Broad Institute Genome Sequencing Platform"/>
            <consortium name="The Broad Institute Genome Sequencing Center for Infectious Disease"/>
            <person name="Neafsey D."/>
            <person name="Cheeseman I."/>
            <person name="Volkman S."/>
            <person name="Adams J."/>
            <person name="Walker B."/>
            <person name="Young S.K."/>
            <person name="Zeng Q."/>
            <person name="Gargeya S."/>
            <person name="Fitzgerald M."/>
            <person name="Haas B."/>
            <person name="Abouelleil A."/>
            <person name="Alvarado L."/>
            <person name="Arachchi H.M."/>
            <person name="Berlin A.M."/>
            <person name="Chapman S.B."/>
            <person name="Dewar J."/>
            <person name="Goldberg J."/>
            <person name="Griggs A."/>
            <person name="Gujja S."/>
            <person name="Hansen M."/>
            <person name="Howarth C."/>
            <person name="Imamovic A."/>
            <person name="Larimer J."/>
            <person name="McCowan C."/>
            <person name="Murphy C."/>
            <person name="Neiman D."/>
            <person name="Pearson M."/>
            <person name="Priest M."/>
            <person name="Roberts A."/>
            <person name="Saif S."/>
            <person name="Shea T."/>
            <person name="Sisk P."/>
            <person name="Sykes S."/>
            <person name="Wortman J."/>
            <person name="Nusbaum C."/>
            <person name="Birren B."/>
        </authorList>
    </citation>
    <scope>NUCLEOTIDE SEQUENCE [LARGE SCALE GENOMIC DNA]</scope>
    <source>
        <strain evidence="1 2">NF135/5.C10</strain>
    </source>
</reference>
<dbReference type="Proteomes" id="UP000019114">
    <property type="component" value="Unassembled WGS sequence"/>
</dbReference>
<sequence>MDINVSSIIFQIPNFIRVHFFLNINIKKIKRFNSKHLISIKDICIFIHVYEYLCMSKVSYTQPNKLH</sequence>
<organism evidence="1 2">
    <name type="scientific">Plasmodium falciparum NF135/5.C10</name>
    <dbReference type="NCBI Taxonomy" id="1036726"/>
    <lineage>
        <taxon>Eukaryota</taxon>
        <taxon>Sar</taxon>
        <taxon>Alveolata</taxon>
        <taxon>Apicomplexa</taxon>
        <taxon>Aconoidasida</taxon>
        <taxon>Haemosporida</taxon>
        <taxon>Plasmodiidae</taxon>
        <taxon>Plasmodium</taxon>
        <taxon>Plasmodium (Laverania)</taxon>
    </lineage>
</organism>
<gene>
    <name evidence="1" type="ORF">PFNF135_02798</name>
</gene>
<evidence type="ECO:0000313" key="1">
    <source>
        <dbReference type="EMBL" id="ETW42904.1"/>
    </source>
</evidence>